<gene>
    <name evidence="2" type="ORF">HPB52_007712</name>
</gene>
<feature type="region of interest" description="Disordered" evidence="1">
    <location>
        <begin position="198"/>
        <end position="224"/>
    </location>
</feature>
<feature type="region of interest" description="Disordered" evidence="1">
    <location>
        <begin position="243"/>
        <end position="265"/>
    </location>
</feature>
<feature type="compositionally biased region" description="Basic residues" evidence="1">
    <location>
        <begin position="198"/>
        <end position="207"/>
    </location>
</feature>
<name>A0A9D4Q7S0_RHISA</name>
<organism evidence="2 3">
    <name type="scientific">Rhipicephalus sanguineus</name>
    <name type="common">Brown dog tick</name>
    <name type="synonym">Ixodes sanguineus</name>
    <dbReference type="NCBI Taxonomy" id="34632"/>
    <lineage>
        <taxon>Eukaryota</taxon>
        <taxon>Metazoa</taxon>
        <taxon>Ecdysozoa</taxon>
        <taxon>Arthropoda</taxon>
        <taxon>Chelicerata</taxon>
        <taxon>Arachnida</taxon>
        <taxon>Acari</taxon>
        <taxon>Parasitiformes</taxon>
        <taxon>Ixodida</taxon>
        <taxon>Ixodoidea</taxon>
        <taxon>Ixodidae</taxon>
        <taxon>Rhipicephalinae</taxon>
        <taxon>Rhipicephalus</taxon>
        <taxon>Rhipicephalus</taxon>
    </lineage>
</organism>
<dbReference type="Proteomes" id="UP000821837">
    <property type="component" value="Unassembled WGS sequence"/>
</dbReference>
<protein>
    <submittedName>
        <fullName evidence="2">Uncharacterized protein</fullName>
    </submittedName>
</protein>
<evidence type="ECO:0000256" key="1">
    <source>
        <dbReference type="SAM" id="MobiDB-lite"/>
    </source>
</evidence>
<feature type="compositionally biased region" description="Low complexity" evidence="1">
    <location>
        <begin position="243"/>
        <end position="254"/>
    </location>
</feature>
<dbReference type="EMBL" id="JABSTV010001248">
    <property type="protein sequence ID" value="KAH7968322.1"/>
    <property type="molecule type" value="Genomic_DNA"/>
</dbReference>
<sequence length="265" mass="30310">MRTRQGGGLNLQAYSPHRILAALTMAARLAPSQRNPSNQGHPHRPETHGHGLPLTCQYHEPRLIRGVDTYFDDAALNRVLIQPRNPSLLGARHIKNTAMVILIFNGLRVPNNIYYGQVICRCMLYKHQIDTCRNYGQVGHHQDVCRTPSSKVCHRCGHLPTDNRHVCNQSVCALCGEAHRTGDCECRHRYHLPYLVHHRRQRRRRRKQAEQQTPTQDPAQFLRRLPNPNDLFQAFLGRVSRVSSGSLSESVSREAQQPPPLDTRR</sequence>
<dbReference type="AlphaFoldDB" id="A0A9D4Q7S0"/>
<keyword evidence="3" id="KW-1185">Reference proteome</keyword>
<reference evidence="2" key="1">
    <citation type="journal article" date="2020" name="Cell">
        <title>Large-Scale Comparative Analyses of Tick Genomes Elucidate Their Genetic Diversity and Vector Capacities.</title>
        <authorList>
            <consortium name="Tick Genome and Microbiome Consortium (TIGMIC)"/>
            <person name="Jia N."/>
            <person name="Wang J."/>
            <person name="Shi W."/>
            <person name="Du L."/>
            <person name="Sun Y."/>
            <person name="Zhan W."/>
            <person name="Jiang J.F."/>
            <person name="Wang Q."/>
            <person name="Zhang B."/>
            <person name="Ji P."/>
            <person name="Bell-Sakyi L."/>
            <person name="Cui X.M."/>
            <person name="Yuan T.T."/>
            <person name="Jiang B.G."/>
            <person name="Yang W.F."/>
            <person name="Lam T.T."/>
            <person name="Chang Q.C."/>
            <person name="Ding S.J."/>
            <person name="Wang X.J."/>
            <person name="Zhu J.G."/>
            <person name="Ruan X.D."/>
            <person name="Zhao L."/>
            <person name="Wei J.T."/>
            <person name="Ye R.Z."/>
            <person name="Que T.C."/>
            <person name="Du C.H."/>
            <person name="Zhou Y.H."/>
            <person name="Cheng J.X."/>
            <person name="Dai P.F."/>
            <person name="Guo W.B."/>
            <person name="Han X.H."/>
            <person name="Huang E.J."/>
            <person name="Li L.F."/>
            <person name="Wei W."/>
            <person name="Gao Y.C."/>
            <person name="Liu J.Z."/>
            <person name="Shao H.Z."/>
            <person name="Wang X."/>
            <person name="Wang C.C."/>
            <person name="Yang T.C."/>
            <person name="Huo Q.B."/>
            <person name="Li W."/>
            <person name="Chen H.Y."/>
            <person name="Chen S.E."/>
            <person name="Zhou L.G."/>
            <person name="Ni X.B."/>
            <person name="Tian J.H."/>
            <person name="Sheng Y."/>
            <person name="Liu T."/>
            <person name="Pan Y.S."/>
            <person name="Xia L.Y."/>
            <person name="Li J."/>
            <person name="Zhao F."/>
            <person name="Cao W.C."/>
        </authorList>
    </citation>
    <scope>NUCLEOTIDE SEQUENCE</scope>
    <source>
        <strain evidence="2">Rsan-2018</strain>
    </source>
</reference>
<proteinExistence type="predicted"/>
<comment type="caution">
    <text evidence="2">The sequence shown here is derived from an EMBL/GenBank/DDBJ whole genome shotgun (WGS) entry which is preliminary data.</text>
</comment>
<accession>A0A9D4Q7S0</accession>
<evidence type="ECO:0000313" key="3">
    <source>
        <dbReference type="Proteomes" id="UP000821837"/>
    </source>
</evidence>
<feature type="region of interest" description="Disordered" evidence="1">
    <location>
        <begin position="31"/>
        <end position="52"/>
    </location>
</feature>
<reference evidence="2" key="2">
    <citation type="submission" date="2021-09" db="EMBL/GenBank/DDBJ databases">
        <authorList>
            <person name="Jia N."/>
            <person name="Wang J."/>
            <person name="Shi W."/>
            <person name="Du L."/>
            <person name="Sun Y."/>
            <person name="Zhan W."/>
            <person name="Jiang J."/>
            <person name="Wang Q."/>
            <person name="Zhang B."/>
            <person name="Ji P."/>
            <person name="Sakyi L.B."/>
            <person name="Cui X."/>
            <person name="Yuan T."/>
            <person name="Jiang B."/>
            <person name="Yang W."/>
            <person name="Lam T.T.-Y."/>
            <person name="Chang Q."/>
            <person name="Ding S."/>
            <person name="Wang X."/>
            <person name="Zhu J."/>
            <person name="Ruan X."/>
            <person name="Zhao L."/>
            <person name="Wei J."/>
            <person name="Que T."/>
            <person name="Du C."/>
            <person name="Cheng J."/>
            <person name="Dai P."/>
            <person name="Han X."/>
            <person name="Huang E."/>
            <person name="Gao Y."/>
            <person name="Liu J."/>
            <person name="Shao H."/>
            <person name="Ye R."/>
            <person name="Li L."/>
            <person name="Wei W."/>
            <person name="Wang X."/>
            <person name="Wang C."/>
            <person name="Huo Q."/>
            <person name="Li W."/>
            <person name="Guo W."/>
            <person name="Chen H."/>
            <person name="Chen S."/>
            <person name="Zhou L."/>
            <person name="Zhou L."/>
            <person name="Ni X."/>
            <person name="Tian J."/>
            <person name="Zhou Y."/>
            <person name="Sheng Y."/>
            <person name="Liu T."/>
            <person name="Pan Y."/>
            <person name="Xia L."/>
            <person name="Li J."/>
            <person name="Zhao F."/>
            <person name="Cao W."/>
        </authorList>
    </citation>
    <scope>NUCLEOTIDE SEQUENCE</scope>
    <source>
        <strain evidence="2">Rsan-2018</strain>
        <tissue evidence="2">Larvae</tissue>
    </source>
</reference>
<evidence type="ECO:0000313" key="2">
    <source>
        <dbReference type="EMBL" id="KAH7968322.1"/>
    </source>
</evidence>